<dbReference type="Gene3D" id="3.10.450.620">
    <property type="entry name" value="JHP933, nucleotidyltransferase-like core domain"/>
    <property type="match status" value="1"/>
</dbReference>
<sequence length="216" mass="25249">MTDYKLQDDFLEEFFSENLTSDFYLTGGTALSRFYLNHRISDDIDLFTQNQKIDMSTVNFLVLKILSNLKLEIVKQVNTDTFLQYITKSKSGNTLKIDFVKDIPVHFGEFKMVDKVRIDSLENIGSNKVLTILGRSDAKDFIDLYFILQKTKLKFDFLYELATKKDLGLSEFYLANSMHQIQKISIYPKMLVKFDKTKLLKFYSDLARKLLLKIKP</sequence>
<dbReference type="Proteomes" id="UP000033995">
    <property type="component" value="Unassembled WGS sequence"/>
</dbReference>
<evidence type="ECO:0000313" key="2">
    <source>
        <dbReference type="Proteomes" id="UP000033995"/>
    </source>
</evidence>
<organism evidence="1 2">
    <name type="scientific">Candidatus Woesebacteria bacterium GW2011_GWA2_33_28</name>
    <dbReference type="NCBI Taxonomy" id="1618561"/>
    <lineage>
        <taxon>Bacteria</taxon>
        <taxon>Candidatus Woeseibacteriota</taxon>
    </lineage>
</organism>
<reference evidence="1 2" key="1">
    <citation type="journal article" date="2015" name="Nature">
        <title>rRNA introns, odd ribosomes, and small enigmatic genomes across a large radiation of phyla.</title>
        <authorList>
            <person name="Brown C.T."/>
            <person name="Hug L.A."/>
            <person name="Thomas B.C."/>
            <person name="Sharon I."/>
            <person name="Castelle C.J."/>
            <person name="Singh A."/>
            <person name="Wilkins M.J."/>
            <person name="Williams K.H."/>
            <person name="Banfield J.F."/>
        </authorList>
    </citation>
    <scope>NUCLEOTIDE SEQUENCE [LARGE SCALE GENOMIC DNA]</scope>
</reference>
<comment type="caution">
    <text evidence="1">The sequence shown here is derived from an EMBL/GenBank/DDBJ whole genome shotgun (WGS) entry which is preliminary data.</text>
</comment>
<gene>
    <name evidence="1" type="ORF">UR38_C0003G0060</name>
</gene>
<proteinExistence type="predicted"/>
<name>A0A0G0C929_9BACT</name>
<dbReference type="InterPro" id="IPR014942">
    <property type="entry name" value="AbiEii"/>
</dbReference>
<dbReference type="AlphaFoldDB" id="A0A0G0C929"/>
<evidence type="ECO:0000313" key="1">
    <source>
        <dbReference type="EMBL" id="KKP47655.1"/>
    </source>
</evidence>
<protein>
    <recommendedName>
        <fullName evidence="3">Nucleotidyl transferase AbiEii/AbiGii toxin family protein</fullName>
    </recommendedName>
</protein>
<dbReference type="Pfam" id="PF08843">
    <property type="entry name" value="AbiEii"/>
    <property type="match status" value="1"/>
</dbReference>
<evidence type="ECO:0008006" key="3">
    <source>
        <dbReference type="Google" id="ProtNLM"/>
    </source>
</evidence>
<dbReference type="EMBL" id="LBOZ01000003">
    <property type="protein sequence ID" value="KKP47655.1"/>
    <property type="molecule type" value="Genomic_DNA"/>
</dbReference>
<accession>A0A0G0C929</accession>